<sequence length="700" mass="76742">MENVKTFKYVDYLWDEEKAASFGDDQVALFLYRSNILGADLRITNYGGGNTSCKTIEKDPLTNEEVEVMWVKGSGGDIGTLTRKGIAGLYTERLRNLKNVYGGLADEDRMVGLFDHCIFDLESKAPSIDTPLHGLLPFKHIDHLHPDALIAVAAAKDSEAITKEIWGDTMGWVPWQRPGFDLGLQLEKCLADNPGIRGIVLGSHGLFTWGDTSYESYMNSLEVIEMASEYIAKKIEEKGQVFGGQKVESLPAEERKNKAAQIMPLLRGLASSENRMVGHFTDSDVVLEYINSNDLERLAPLGTSCPDHFLRTKIQPLVLTLDKNEDLSDSKAILEKLNPLFEQYRQEYKDYYETCKHPNSPAMRDPNPVIIIYPGVGMFSFSKDKQTTRVANEFYVNAINVMRGAEAISEYTSLPRQEAFDIEYWLLEEAKLQRMPKEKPLSRKVAIVTGAGGGIGQAIADKMVQEGAVVVYTDLNQEAVESVTAKYSKDQAVAVTCDVTSEEAIANAFKEAVLAFGGVDIIVHSAGLAISKSLEDTTTKDWDLLENVLVKGQFLMAKSGAEVLKKQNLGGDIVSIASKNGLVAGPNNVAYGTAKAAQQHMTRLLAAELAADKIRVNVVNPDGVIVGSKIWEGSWAEGRAKANGISVEELPAFYAKRNLLNEIILPEDIANGVFACVAILDKTTGNIINVDGGMANAFPR</sequence>
<dbReference type="NCBIfam" id="NF006191">
    <property type="entry name" value="PRK08324.1-5"/>
    <property type="match status" value="1"/>
</dbReference>
<evidence type="ECO:0000256" key="1">
    <source>
        <dbReference type="ARBA" id="ARBA00006484"/>
    </source>
</evidence>
<dbReference type="PANTHER" id="PTHR43669">
    <property type="entry name" value="5-KETO-D-GLUCONATE 5-REDUCTASE"/>
    <property type="match status" value="1"/>
</dbReference>
<dbReference type="PRINTS" id="PR00080">
    <property type="entry name" value="SDRFAMILY"/>
</dbReference>
<dbReference type="EMBL" id="JAOTEM010000001">
    <property type="protein sequence ID" value="MCU7616879.1"/>
    <property type="molecule type" value="Genomic_DNA"/>
</dbReference>
<keyword evidence="5" id="KW-1185">Reference proteome</keyword>
<dbReference type="SUPFAM" id="SSF53639">
    <property type="entry name" value="AraD/HMP-PK domain-like"/>
    <property type="match status" value="1"/>
</dbReference>
<dbReference type="Pfam" id="PF13561">
    <property type="entry name" value="adh_short_C2"/>
    <property type="match status" value="1"/>
</dbReference>
<accession>A0ABT2W648</accession>
<dbReference type="Pfam" id="PF00596">
    <property type="entry name" value="Aldolase_II"/>
    <property type="match status" value="1"/>
</dbReference>
<dbReference type="InterPro" id="IPR036409">
    <property type="entry name" value="Aldolase_II/adducin_N_sf"/>
</dbReference>
<comment type="similarity">
    <text evidence="1">Belongs to the short-chain dehydrogenases/reductases (SDR) family.</text>
</comment>
<dbReference type="SMART" id="SM01007">
    <property type="entry name" value="Aldolase_II"/>
    <property type="match status" value="1"/>
</dbReference>
<evidence type="ECO:0000259" key="3">
    <source>
        <dbReference type="SMART" id="SM01007"/>
    </source>
</evidence>
<evidence type="ECO:0000313" key="5">
    <source>
        <dbReference type="Proteomes" id="UP001208649"/>
    </source>
</evidence>
<dbReference type="SUPFAM" id="SSF51735">
    <property type="entry name" value="NAD(P)-binding Rossmann-fold domains"/>
    <property type="match status" value="1"/>
</dbReference>
<dbReference type="RefSeq" id="WP_263002301.1">
    <property type="nucleotide sequence ID" value="NZ_JAOTEM010000001.1"/>
</dbReference>
<dbReference type="NCBIfam" id="TIGR02632">
    <property type="entry name" value="RhaD_aldol-ADH"/>
    <property type="match status" value="1"/>
</dbReference>
<feature type="domain" description="Class II aldolase/adducin N-terminal" evidence="3">
    <location>
        <begin position="29"/>
        <end position="231"/>
    </location>
</feature>
<reference evidence="5" key="1">
    <citation type="submission" date="2023-07" db="EMBL/GenBank/DDBJ databases">
        <title>Chryseobacterium sp. strain PBS4-4 Genome sequencing and assembly.</title>
        <authorList>
            <person name="Jung Y."/>
        </authorList>
    </citation>
    <scope>NUCLEOTIDE SEQUENCE [LARGE SCALE GENOMIC DNA]</scope>
    <source>
        <strain evidence="5">PBS4-4</strain>
    </source>
</reference>
<dbReference type="InterPro" id="IPR013454">
    <property type="entry name" value="Bifunc_RhaD/ADH"/>
</dbReference>
<dbReference type="Gene3D" id="3.40.225.10">
    <property type="entry name" value="Class II aldolase/adducin N-terminal domain"/>
    <property type="match status" value="1"/>
</dbReference>
<dbReference type="PANTHER" id="PTHR43669:SF8">
    <property type="entry name" value="SHORT-CHAIN TYPE DEHYDROGENASE_REDUCTASE-RELATED"/>
    <property type="match status" value="1"/>
</dbReference>
<comment type="caution">
    <text evidence="4">The sequence shown here is derived from an EMBL/GenBank/DDBJ whole genome shotgun (WGS) entry which is preliminary data.</text>
</comment>
<dbReference type="Proteomes" id="UP001208649">
    <property type="component" value="Unassembled WGS sequence"/>
</dbReference>
<evidence type="ECO:0000313" key="4">
    <source>
        <dbReference type="EMBL" id="MCU7616879.1"/>
    </source>
</evidence>
<keyword evidence="2" id="KW-0560">Oxidoreductase</keyword>
<evidence type="ECO:0000256" key="2">
    <source>
        <dbReference type="ARBA" id="ARBA00023002"/>
    </source>
</evidence>
<dbReference type="InterPro" id="IPR036291">
    <property type="entry name" value="NAD(P)-bd_dom_sf"/>
</dbReference>
<dbReference type="InterPro" id="IPR002347">
    <property type="entry name" value="SDR_fam"/>
</dbReference>
<dbReference type="Gene3D" id="3.40.50.720">
    <property type="entry name" value="NAD(P)-binding Rossmann-like Domain"/>
    <property type="match status" value="1"/>
</dbReference>
<gene>
    <name evidence="4" type="ORF">NZ698_06695</name>
</gene>
<protein>
    <submittedName>
        <fullName evidence="4">Bifunctional aldolase/short-chain dehydrogenase</fullName>
    </submittedName>
</protein>
<organism evidence="4 5">
    <name type="scientific">Chryseobacterium edaphi</name>
    <dbReference type="NCBI Taxonomy" id="2976532"/>
    <lineage>
        <taxon>Bacteria</taxon>
        <taxon>Pseudomonadati</taxon>
        <taxon>Bacteroidota</taxon>
        <taxon>Flavobacteriia</taxon>
        <taxon>Flavobacteriales</taxon>
        <taxon>Weeksellaceae</taxon>
        <taxon>Chryseobacterium group</taxon>
        <taxon>Chryseobacterium</taxon>
    </lineage>
</organism>
<name>A0ABT2W648_9FLAO</name>
<proteinExistence type="inferred from homology"/>
<dbReference type="PRINTS" id="PR00081">
    <property type="entry name" value="GDHRDH"/>
</dbReference>
<dbReference type="InterPro" id="IPR001303">
    <property type="entry name" value="Aldolase_II/adducin_N"/>
</dbReference>
<dbReference type="NCBIfam" id="NF006189">
    <property type="entry name" value="PRK08324.1-3"/>
    <property type="match status" value="1"/>
</dbReference>